<comment type="caution">
    <text evidence="2">The sequence shown here is derived from an EMBL/GenBank/DDBJ whole genome shotgun (WGS) entry which is preliminary data.</text>
</comment>
<keyword evidence="1" id="KW-1133">Transmembrane helix</keyword>
<dbReference type="EMBL" id="MFGX01000109">
    <property type="protein sequence ID" value="OGF53222.1"/>
    <property type="molecule type" value="Genomic_DNA"/>
</dbReference>
<keyword evidence="1" id="KW-0472">Membrane</keyword>
<evidence type="ECO:0000313" key="3">
    <source>
        <dbReference type="Proteomes" id="UP000179157"/>
    </source>
</evidence>
<organism evidence="2 3">
    <name type="scientific">Fraserbacteria sp. (strain RBG_16_55_9)</name>
    <dbReference type="NCBI Taxonomy" id="1817864"/>
    <lineage>
        <taxon>Bacteria</taxon>
        <taxon>Candidatus Fraseribacteriota</taxon>
    </lineage>
</organism>
<evidence type="ECO:0000313" key="2">
    <source>
        <dbReference type="EMBL" id="OGF53222.1"/>
    </source>
</evidence>
<sequence length="479" mass="53607">MKLAEAVRIDPFVLAVSDTGFPRVLPTGERLEQVETEELPTDWKGFSSVRRLYLGRIRASTVTSEQQEALTKWLTRGGELVVLTGENFYLQDTPWLREILPLKIDEIRLVEALGAHVAIGEPQGEVLYEQAGVPLLVRRFLGHGSVFASAVDLLEPGAVQGPLWAKLTPDSTELLPPSLLGLELFRQMELHFPSKPFVGTLLALYAAGFGLLSLWILRRPRWLIEQETGGWRVFFFIAGWIGLFTGLTLGYLQKPEFTSRAQSLEIGFIRGSDQTPWAWVQSWYGLFPKRGVSLELPIESDALVQPQDETSLKLDAQPDHLQIGFSPAPLVAWKPQYLYAEELIPLPVQLQVDESSKDVRSPVVRVYNTSQWTLKDAVVLQRGIYYSLGDLPPGKAREVALNEVGANSWSSAVDRASPGFAGRARQQLYSTAEVELQRNASNCILLAWVMEGSLATQPDENRWNLKLLFIESVKRGMRT</sequence>
<evidence type="ECO:0000256" key="1">
    <source>
        <dbReference type="SAM" id="Phobius"/>
    </source>
</evidence>
<dbReference type="AlphaFoldDB" id="A0A1F5UPZ9"/>
<proteinExistence type="predicted"/>
<feature type="transmembrane region" description="Helical" evidence="1">
    <location>
        <begin position="197"/>
        <end position="217"/>
    </location>
</feature>
<gene>
    <name evidence="2" type="ORF">A2Z21_09620</name>
</gene>
<dbReference type="InterPro" id="IPR029062">
    <property type="entry name" value="Class_I_gatase-like"/>
</dbReference>
<dbReference type="SUPFAM" id="SSF52317">
    <property type="entry name" value="Class I glutamine amidotransferase-like"/>
    <property type="match status" value="1"/>
</dbReference>
<feature type="transmembrane region" description="Helical" evidence="1">
    <location>
        <begin position="229"/>
        <end position="252"/>
    </location>
</feature>
<reference evidence="2 3" key="1">
    <citation type="journal article" date="2016" name="Nat. Commun.">
        <title>Thousands of microbial genomes shed light on interconnected biogeochemical processes in an aquifer system.</title>
        <authorList>
            <person name="Anantharaman K."/>
            <person name="Brown C.T."/>
            <person name="Hug L.A."/>
            <person name="Sharon I."/>
            <person name="Castelle C.J."/>
            <person name="Probst A.J."/>
            <person name="Thomas B.C."/>
            <person name="Singh A."/>
            <person name="Wilkins M.J."/>
            <person name="Karaoz U."/>
            <person name="Brodie E.L."/>
            <person name="Williams K.H."/>
            <person name="Hubbard S.S."/>
            <person name="Banfield J.F."/>
        </authorList>
    </citation>
    <scope>NUCLEOTIDE SEQUENCE [LARGE SCALE GENOMIC DNA]</scope>
    <source>
        <strain evidence="3">RBG_16_55_9</strain>
    </source>
</reference>
<evidence type="ECO:0008006" key="4">
    <source>
        <dbReference type="Google" id="ProtNLM"/>
    </source>
</evidence>
<dbReference type="Proteomes" id="UP000179157">
    <property type="component" value="Unassembled WGS sequence"/>
</dbReference>
<name>A0A1F5UPZ9_FRAXR</name>
<accession>A0A1F5UPZ9</accession>
<keyword evidence="1" id="KW-0812">Transmembrane</keyword>
<protein>
    <recommendedName>
        <fullName evidence="4">DUF4350 domain-containing protein</fullName>
    </recommendedName>
</protein>
<dbReference type="Gene3D" id="3.40.50.880">
    <property type="match status" value="1"/>
</dbReference>